<feature type="transmembrane region" description="Helical" evidence="8">
    <location>
        <begin position="110"/>
        <end position="129"/>
    </location>
</feature>
<evidence type="ECO:0000256" key="2">
    <source>
        <dbReference type="ARBA" id="ARBA00008335"/>
    </source>
</evidence>
<evidence type="ECO:0000256" key="6">
    <source>
        <dbReference type="ARBA" id="ARBA00022989"/>
    </source>
</evidence>
<evidence type="ECO:0000256" key="3">
    <source>
        <dbReference type="ARBA" id="ARBA00022448"/>
    </source>
</evidence>
<feature type="transmembrane region" description="Helical" evidence="8">
    <location>
        <begin position="164"/>
        <end position="186"/>
    </location>
</feature>
<dbReference type="EMBL" id="CBXF010000001">
    <property type="protein sequence ID" value="CDL80598.1"/>
    <property type="molecule type" value="Genomic_DNA"/>
</dbReference>
<accession>W1IRY7</accession>
<name>W1IRY7_9GAMM</name>
<gene>
    <name evidence="10" type="primary">ynfM</name>
    <name evidence="10" type="ORF">XSR1_10078</name>
</gene>
<dbReference type="PROSITE" id="PS00216">
    <property type="entry name" value="SUGAR_TRANSPORT_1"/>
    <property type="match status" value="1"/>
</dbReference>
<dbReference type="SUPFAM" id="SSF103473">
    <property type="entry name" value="MFS general substrate transporter"/>
    <property type="match status" value="1"/>
</dbReference>
<evidence type="ECO:0000313" key="11">
    <source>
        <dbReference type="Proteomes" id="UP000019202"/>
    </source>
</evidence>
<evidence type="ECO:0000259" key="9">
    <source>
        <dbReference type="PROSITE" id="PS50850"/>
    </source>
</evidence>
<feature type="domain" description="Major facilitator superfamily (MFS) profile" evidence="9">
    <location>
        <begin position="40"/>
        <end position="423"/>
    </location>
</feature>
<evidence type="ECO:0000256" key="5">
    <source>
        <dbReference type="ARBA" id="ARBA00022692"/>
    </source>
</evidence>
<dbReference type="Pfam" id="PF07690">
    <property type="entry name" value="MFS_1"/>
    <property type="match status" value="1"/>
</dbReference>
<feature type="transmembrane region" description="Helical" evidence="8">
    <location>
        <begin position="280"/>
        <end position="299"/>
    </location>
</feature>
<dbReference type="GO" id="GO:0022857">
    <property type="term" value="F:transmembrane transporter activity"/>
    <property type="evidence" value="ECO:0007669"/>
    <property type="project" value="InterPro"/>
</dbReference>
<feature type="transmembrane region" description="Helical" evidence="8">
    <location>
        <begin position="336"/>
        <end position="359"/>
    </location>
</feature>
<keyword evidence="4" id="KW-1003">Cell membrane</keyword>
<feature type="transmembrane region" description="Helical" evidence="8">
    <location>
        <begin position="247"/>
        <end position="268"/>
    </location>
</feature>
<comment type="similarity">
    <text evidence="2">Belongs to the major facilitator superfamily.</text>
</comment>
<keyword evidence="11" id="KW-1185">Reference proteome</keyword>
<dbReference type="CDD" id="cd17324">
    <property type="entry name" value="MFS_NepI_like"/>
    <property type="match status" value="1"/>
</dbReference>
<keyword evidence="6 8" id="KW-1133">Transmembrane helix</keyword>
<reference evidence="10" key="1">
    <citation type="submission" date="2013-11" db="EMBL/GenBank/DDBJ databases">
        <title>Draft genome sequence and annotation of the entomopathogenic bacteria, Xenorhabdus cabanillasi strain JM26 and Xenorhabdus szentirmai strain DSM 16338.</title>
        <authorList>
            <person name="Gualtieri M."/>
            <person name="Ogier J.C."/>
            <person name="Pages S."/>
            <person name="Givaudan A."/>
            <person name="Gaudriault S."/>
        </authorList>
    </citation>
    <scope>NUCLEOTIDE SEQUENCE [LARGE SCALE GENOMIC DNA]</scope>
    <source>
        <strain evidence="10">DSM 16338</strain>
    </source>
</reference>
<evidence type="ECO:0000256" key="4">
    <source>
        <dbReference type="ARBA" id="ARBA00022475"/>
    </source>
</evidence>
<dbReference type="Gene3D" id="1.20.1250.20">
    <property type="entry name" value="MFS general substrate transporter like domains"/>
    <property type="match status" value="1"/>
</dbReference>
<evidence type="ECO:0000256" key="8">
    <source>
        <dbReference type="SAM" id="Phobius"/>
    </source>
</evidence>
<feature type="transmembrane region" description="Helical" evidence="8">
    <location>
        <begin position="371"/>
        <end position="395"/>
    </location>
</feature>
<proteinExistence type="inferred from homology"/>
<feature type="transmembrane region" description="Helical" evidence="8">
    <location>
        <begin position="40"/>
        <end position="62"/>
    </location>
</feature>
<evidence type="ECO:0000313" key="10">
    <source>
        <dbReference type="EMBL" id="CDL80598.1"/>
    </source>
</evidence>
<dbReference type="PROSITE" id="PS50850">
    <property type="entry name" value="MFS"/>
    <property type="match status" value="1"/>
</dbReference>
<comment type="caution">
    <text evidence="10">The sequence shown here is derived from an EMBL/GenBank/DDBJ whole genome shotgun (WGS) entry which is preliminary data.</text>
</comment>
<evidence type="ECO:0000256" key="7">
    <source>
        <dbReference type="ARBA" id="ARBA00023136"/>
    </source>
</evidence>
<comment type="subcellular location">
    <subcellularLocation>
        <location evidence="1">Cell membrane</location>
        <topology evidence="1">Multi-pass membrane protein</topology>
    </subcellularLocation>
</comment>
<organism evidence="10 11">
    <name type="scientific">Xenorhabdus szentirmaii DSM 16338</name>
    <dbReference type="NCBI Taxonomy" id="1427518"/>
    <lineage>
        <taxon>Bacteria</taxon>
        <taxon>Pseudomonadati</taxon>
        <taxon>Pseudomonadota</taxon>
        <taxon>Gammaproteobacteria</taxon>
        <taxon>Enterobacterales</taxon>
        <taxon>Morganellaceae</taxon>
        <taxon>Xenorhabdus</taxon>
    </lineage>
</organism>
<dbReference type="AlphaFoldDB" id="W1IRY7"/>
<feature type="transmembrane region" description="Helical" evidence="8">
    <location>
        <begin position="135"/>
        <end position="157"/>
    </location>
</feature>
<keyword evidence="5 8" id="KW-0812">Transmembrane</keyword>
<keyword evidence="7 8" id="KW-0472">Membrane</keyword>
<feature type="transmembrane region" description="Helical" evidence="8">
    <location>
        <begin position="198"/>
        <end position="218"/>
    </location>
</feature>
<dbReference type="GO" id="GO:0005886">
    <property type="term" value="C:plasma membrane"/>
    <property type="evidence" value="ECO:0007669"/>
    <property type="project" value="UniProtKB-SubCell"/>
</dbReference>
<feature type="transmembrane region" description="Helical" evidence="8">
    <location>
        <begin position="311"/>
        <end position="330"/>
    </location>
</feature>
<dbReference type="Proteomes" id="UP000019202">
    <property type="component" value="Unassembled WGS sequence"/>
</dbReference>
<dbReference type="PANTHER" id="PTHR43271">
    <property type="entry name" value="BLL2771 PROTEIN"/>
    <property type="match status" value="1"/>
</dbReference>
<dbReference type="InterPro" id="IPR036259">
    <property type="entry name" value="MFS_trans_sf"/>
</dbReference>
<dbReference type="InterPro" id="IPR011701">
    <property type="entry name" value="MFS"/>
</dbReference>
<dbReference type="PANTHER" id="PTHR43271:SF1">
    <property type="entry name" value="INNER MEMBRANE TRANSPORT PROTEIN YNFM"/>
    <property type="match status" value="1"/>
</dbReference>
<sequence>MSIIQSVGEKSAVSDLEIDEDRINQKHQSKPRLIQREDTMYLRITLSFFAAGLATFALLYFVQPVLPILSEEFHISPANSSLILSLSTGMLSLGLLITGPLSDAIGRKNIMVVSLISAAIFTLLSATITSWHGILLIRALLGLSLSGVVAVAMSYLSEEIDPKYVALSIGLYISGNSVGGMGGRLVTGIVTDHFSWRFATVLLGSFSLISAIIFWRILPESKNFKPSSLKFKSLLLNFKLHFRDQGLPLLFTEAFLLMGSFVTIFNYIGYRLLETPYNFSQTIIGFLSVIFLTGTYSATKAGSLTSQYGRGKVLLFALGLMLIGCAMTVFSHVWVIMLGVSILTTGFFAAHAVASGWIGQRTKRAKAQASSIYLFCYYSGSSVVGTLGGICWSHFKWDGVAVFIFLLITLATYLGFKLNKLAQ</sequence>
<protein>
    <submittedName>
        <fullName evidence="10">Inner membrane transport protein ynfM</fullName>
    </submittedName>
</protein>
<dbReference type="InterPro" id="IPR005829">
    <property type="entry name" value="Sugar_transporter_CS"/>
</dbReference>
<dbReference type="InterPro" id="IPR020846">
    <property type="entry name" value="MFS_dom"/>
</dbReference>
<dbReference type="STRING" id="1427518.XSR1_10078"/>
<feature type="transmembrane region" description="Helical" evidence="8">
    <location>
        <begin position="401"/>
        <end position="418"/>
    </location>
</feature>
<keyword evidence="3" id="KW-0813">Transport</keyword>
<feature type="transmembrane region" description="Helical" evidence="8">
    <location>
        <begin position="82"/>
        <end position="98"/>
    </location>
</feature>
<evidence type="ECO:0000256" key="1">
    <source>
        <dbReference type="ARBA" id="ARBA00004651"/>
    </source>
</evidence>